<dbReference type="Pfam" id="PF00440">
    <property type="entry name" value="TetR_N"/>
    <property type="match status" value="1"/>
</dbReference>
<evidence type="ECO:0000313" key="4">
    <source>
        <dbReference type="EMBL" id="MCV7378349.1"/>
    </source>
</evidence>
<dbReference type="GO" id="GO:0003677">
    <property type="term" value="F:DNA binding"/>
    <property type="evidence" value="ECO:0007669"/>
    <property type="project" value="UniProtKB-UniRule"/>
</dbReference>
<evidence type="ECO:0000259" key="3">
    <source>
        <dbReference type="PROSITE" id="PS50977"/>
    </source>
</evidence>
<evidence type="ECO:0000256" key="2">
    <source>
        <dbReference type="PROSITE-ProRule" id="PRU00335"/>
    </source>
</evidence>
<dbReference type="SUPFAM" id="SSF48498">
    <property type="entry name" value="Tetracyclin repressor-like, C-terminal domain"/>
    <property type="match status" value="1"/>
</dbReference>
<dbReference type="SUPFAM" id="SSF46689">
    <property type="entry name" value="Homeodomain-like"/>
    <property type="match status" value="1"/>
</dbReference>
<dbReference type="Gene3D" id="1.10.10.60">
    <property type="entry name" value="Homeodomain-like"/>
    <property type="match status" value="1"/>
</dbReference>
<accession>A0AA41XNE4</accession>
<gene>
    <name evidence="4" type="ORF">H7K38_06740</name>
</gene>
<sequence>MWLPSAESWPRCESESNIRFSFALGRCARVSTAAKPHERAGALRAFPTQRGRRTQAAIDVAARTVIARKGILATTIADITAEAGRSSASFYNYYDSKEAMVREWALRFREEITQRARAVTEHGLSNRERAYEAAAAQWHTYRNRLAEVVSIYQLAMVSDDFAQYWAEICSTPIAFISDSVRRAQADGHCPDDDPRLIAEAILAMFYQFCYVQLARPGEPDDAACIRTLANIYYRAIYAEGGEPN</sequence>
<feature type="domain" description="HTH tetR-type" evidence="3">
    <location>
        <begin position="52"/>
        <end position="112"/>
    </location>
</feature>
<dbReference type="InterPro" id="IPR050624">
    <property type="entry name" value="HTH-type_Tx_Regulator"/>
</dbReference>
<reference evidence="4" key="2">
    <citation type="journal article" date="2022" name="BMC Genomics">
        <title>Comparative genome analysis of mycobacteria focusing on tRNA and non-coding RNA.</title>
        <authorList>
            <person name="Behra P.R.K."/>
            <person name="Pettersson B.M.F."/>
            <person name="Ramesh M."/>
            <person name="Das S."/>
            <person name="Dasgupta S."/>
            <person name="Kirsebom L.A."/>
        </authorList>
    </citation>
    <scope>NUCLEOTIDE SEQUENCE</scope>
    <source>
        <strain evidence="4">CCUG 55640</strain>
    </source>
</reference>
<organism evidence="4 5">
    <name type="scientific">Mycobacterium alsense</name>
    <dbReference type="NCBI Taxonomy" id="324058"/>
    <lineage>
        <taxon>Bacteria</taxon>
        <taxon>Bacillati</taxon>
        <taxon>Actinomycetota</taxon>
        <taxon>Actinomycetes</taxon>
        <taxon>Mycobacteriales</taxon>
        <taxon>Mycobacteriaceae</taxon>
        <taxon>Mycobacterium</taxon>
    </lineage>
</organism>
<dbReference type="InterPro" id="IPR009057">
    <property type="entry name" value="Homeodomain-like_sf"/>
</dbReference>
<name>A0AA41XNE4_9MYCO</name>
<dbReference type="EMBL" id="JACKVH010000012">
    <property type="protein sequence ID" value="MCV7378349.1"/>
    <property type="molecule type" value="Genomic_DNA"/>
</dbReference>
<keyword evidence="1 2" id="KW-0238">DNA-binding</keyword>
<dbReference type="PANTHER" id="PTHR43479">
    <property type="entry name" value="ACREF/ENVCD OPERON REPRESSOR-RELATED"/>
    <property type="match status" value="1"/>
</dbReference>
<dbReference type="Gene3D" id="1.10.357.10">
    <property type="entry name" value="Tetracycline Repressor, domain 2"/>
    <property type="match status" value="1"/>
</dbReference>
<proteinExistence type="predicted"/>
<evidence type="ECO:0000256" key="1">
    <source>
        <dbReference type="ARBA" id="ARBA00023125"/>
    </source>
</evidence>
<dbReference type="AlphaFoldDB" id="A0AA41XNE4"/>
<feature type="DNA-binding region" description="H-T-H motif" evidence="2">
    <location>
        <begin position="75"/>
        <end position="94"/>
    </location>
</feature>
<comment type="caution">
    <text evidence="4">The sequence shown here is derived from an EMBL/GenBank/DDBJ whole genome shotgun (WGS) entry which is preliminary data.</text>
</comment>
<dbReference type="InterPro" id="IPR036271">
    <property type="entry name" value="Tet_transcr_reg_TetR-rel_C_sf"/>
</dbReference>
<reference evidence="4" key="1">
    <citation type="submission" date="2020-07" db="EMBL/GenBank/DDBJ databases">
        <authorList>
            <person name="Pettersson B.M.F."/>
            <person name="Behra P.R.K."/>
            <person name="Ramesh M."/>
            <person name="Das S."/>
            <person name="Dasgupta S."/>
            <person name="Kirsebom L.A."/>
        </authorList>
    </citation>
    <scope>NUCLEOTIDE SEQUENCE</scope>
    <source>
        <strain evidence="4">CCUG 55640</strain>
    </source>
</reference>
<protein>
    <submittedName>
        <fullName evidence="4">TetR/AcrR family transcriptional regulator</fullName>
    </submittedName>
</protein>
<dbReference type="InterPro" id="IPR001647">
    <property type="entry name" value="HTH_TetR"/>
</dbReference>
<dbReference type="PROSITE" id="PS50977">
    <property type="entry name" value="HTH_TETR_2"/>
    <property type="match status" value="1"/>
</dbReference>
<dbReference type="Proteomes" id="UP001141650">
    <property type="component" value="Unassembled WGS sequence"/>
</dbReference>
<evidence type="ECO:0000313" key="5">
    <source>
        <dbReference type="Proteomes" id="UP001141650"/>
    </source>
</evidence>
<dbReference type="PANTHER" id="PTHR43479:SF11">
    <property type="entry name" value="ACREF_ENVCD OPERON REPRESSOR-RELATED"/>
    <property type="match status" value="1"/>
</dbReference>